<evidence type="ECO:0000256" key="5">
    <source>
        <dbReference type="ARBA" id="ARBA00023136"/>
    </source>
</evidence>
<evidence type="ECO:0000313" key="8">
    <source>
        <dbReference type="EMBL" id="MDY7226260.1"/>
    </source>
</evidence>
<dbReference type="Pfam" id="PF06271">
    <property type="entry name" value="RDD"/>
    <property type="match status" value="1"/>
</dbReference>
<dbReference type="RefSeq" id="WP_321544981.1">
    <property type="nucleotide sequence ID" value="NZ_JAXIVS010000002.1"/>
</dbReference>
<evidence type="ECO:0000256" key="2">
    <source>
        <dbReference type="ARBA" id="ARBA00022475"/>
    </source>
</evidence>
<dbReference type="InterPro" id="IPR051791">
    <property type="entry name" value="Pra-immunoreactive"/>
</dbReference>
<proteinExistence type="predicted"/>
<evidence type="ECO:0000259" key="7">
    <source>
        <dbReference type="Pfam" id="PF06271"/>
    </source>
</evidence>
<keyword evidence="9" id="KW-1185">Reference proteome</keyword>
<protein>
    <submittedName>
        <fullName evidence="8">RDD family protein</fullName>
    </submittedName>
</protein>
<evidence type="ECO:0000256" key="6">
    <source>
        <dbReference type="SAM" id="Phobius"/>
    </source>
</evidence>
<dbReference type="PANTHER" id="PTHR36115">
    <property type="entry name" value="PROLINE-RICH ANTIGEN HOMOLOG-RELATED"/>
    <property type="match status" value="1"/>
</dbReference>
<feature type="transmembrane region" description="Helical" evidence="6">
    <location>
        <begin position="30"/>
        <end position="53"/>
    </location>
</feature>
<keyword evidence="2" id="KW-1003">Cell membrane</keyword>
<sequence>MELSPSMVVEVASNSSAGFGLRLAARLIDVMFGLLVMTLGGMVGSVVLEVLAARGLVQGNWTTALQLASPAGVVWGTLGGLLYQMTAEAVGGATLGKLILRLRVTAEDLTPSSFKGALLRNLALCVDALCVPAYLAMSRSIMNQRYGDQWGGTVVLRASSVLPDARKGTGLILLGLFSGSTLWGLCIVLSCVLRAL</sequence>
<feature type="domain" description="RDD" evidence="7">
    <location>
        <begin position="17"/>
        <end position="155"/>
    </location>
</feature>
<comment type="caution">
    <text evidence="8">The sequence shown here is derived from an EMBL/GenBank/DDBJ whole genome shotgun (WGS) entry which is preliminary data.</text>
</comment>
<feature type="transmembrane region" description="Helical" evidence="6">
    <location>
        <begin position="73"/>
        <end position="96"/>
    </location>
</feature>
<feature type="transmembrane region" description="Helical" evidence="6">
    <location>
        <begin position="171"/>
        <end position="193"/>
    </location>
</feature>
<evidence type="ECO:0000256" key="4">
    <source>
        <dbReference type="ARBA" id="ARBA00022989"/>
    </source>
</evidence>
<reference evidence="8 9" key="1">
    <citation type="submission" date="2023-12" db="EMBL/GenBank/DDBJ databases">
        <title>the genome sequence of Hyalangium sp. s54d21.</title>
        <authorList>
            <person name="Zhang X."/>
        </authorList>
    </citation>
    <scope>NUCLEOTIDE SEQUENCE [LARGE SCALE GENOMIC DNA]</scope>
    <source>
        <strain evidence="9">s54d21</strain>
    </source>
</reference>
<keyword evidence="5 6" id="KW-0472">Membrane</keyword>
<dbReference type="InterPro" id="IPR010432">
    <property type="entry name" value="RDD"/>
</dbReference>
<dbReference type="Proteomes" id="UP001291309">
    <property type="component" value="Unassembled WGS sequence"/>
</dbReference>
<comment type="subcellular location">
    <subcellularLocation>
        <location evidence="1">Cell membrane</location>
        <topology evidence="1">Multi-pass membrane protein</topology>
    </subcellularLocation>
</comment>
<gene>
    <name evidence="8" type="ORF">SYV04_07685</name>
</gene>
<accession>A0ABU5GYM6</accession>
<organism evidence="8 9">
    <name type="scientific">Hyalangium rubrum</name>
    <dbReference type="NCBI Taxonomy" id="3103134"/>
    <lineage>
        <taxon>Bacteria</taxon>
        <taxon>Pseudomonadati</taxon>
        <taxon>Myxococcota</taxon>
        <taxon>Myxococcia</taxon>
        <taxon>Myxococcales</taxon>
        <taxon>Cystobacterineae</taxon>
        <taxon>Archangiaceae</taxon>
        <taxon>Hyalangium</taxon>
    </lineage>
</organism>
<dbReference type="EMBL" id="JAXIVS010000002">
    <property type="protein sequence ID" value="MDY7226260.1"/>
    <property type="molecule type" value="Genomic_DNA"/>
</dbReference>
<keyword evidence="3 6" id="KW-0812">Transmembrane</keyword>
<evidence type="ECO:0000256" key="3">
    <source>
        <dbReference type="ARBA" id="ARBA00022692"/>
    </source>
</evidence>
<keyword evidence="4 6" id="KW-1133">Transmembrane helix</keyword>
<name>A0ABU5GYM6_9BACT</name>
<evidence type="ECO:0000256" key="1">
    <source>
        <dbReference type="ARBA" id="ARBA00004651"/>
    </source>
</evidence>
<evidence type="ECO:0000313" key="9">
    <source>
        <dbReference type="Proteomes" id="UP001291309"/>
    </source>
</evidence>
<dbReference type="PANTHER" id="PTHR36115:SF4">
    <property type="entry name" value="MEMBRANE PROTEIN"/>
    <property type="match status" value="1"/>
</dbReference>